<dbReference type="Proteomes" id="UP000027190">
    <property type="component" value="Unassembled WGS sequence"/>
</dbReference>
<dbReference type="STRING" id="1280947.HY30_10370"/>
<evidence type="ECO:0000313" key="1">
    <source>
        <dbReference type="EMBL" id="KCZ53895.1"/>
    </source>
</evidence>
<protein>
    <submittedName>
        <fullName evidence="1">Uncharacterized protein</fullName>
    </submittedName>
</protein>
<sequence>MASAQSAAASSTDDIIEVVETLCIDTGLDATKAWMAATDAGWVKVPTSVIDPYIWGIKPHYRVGARAQDGSGFLLILSAQGQITAEQRRRFYGGLVTEGSPVKPGVVLSYPFMQEPSDSIGGRNCRLDGNVDDPYSLRDRVEALEINSAGFQLEFDEEAYGEGPDTGKYKHNTSWSAPDALMNLSIGKMREDGSYPFSLSLGSAIAIDSEPSSYIVKID</sequence>
<organism evidence="1 2">
    <name type="scientific">Hyphomonas chukchiensis</name>
    <dbReference type="NCBI Taxonomy" id="1280947"/>
    <lineage>
        <taxon>Bacteria</taxon>
        <taxon>Pseudomonadati</taxon>
        <taxon>Pseudomonadota</taxon>
        <taxon>Alphaproteobacteria</taxon>
        <taxon>Hyphomonadales</taxon>
        <taxon>Hyphomonadaceae</taxon>
        <taxon>Hyphomonas</taxon>
    </lineage>
</organism>
<comment type="caution">
    <text evidence="1">The sequence shown here is derived from an EMBL/GenBank/DDBJ whole genome shotgun (WGS) entry which is preliminary data.</text>
</comment>
<reference evidence="1 2" key="1">
    <citation type="journal article" date="2014" name="Antonie Van Leeuwenhoek">
        <title>Hyphomonas beringensis sp. nov. and Hyphomonas chukchiensis sp. nov., isolated from surface seawater of the Bering Sea and Chukchi Sea.</title>
        <authorList>
            <person name="Li C."/>
            <person name="Lai Q."/>
            <person name="Li G."/>
            <person name="Dong C."/>
            <person name="Wang J."/>
            <person name="Liao Y."/>
            <person name="Shao Z."/>
        </authorList>
    </citation>
    <scope>NUCLEOTIDE SEQUENCE [LARGE SCALE GENOMIC DNA]</scope>
    <source>
        <strain evidence="1 2">BH-BN04-4</strain>
    </source>
</reference>
<dbReference type="AlphaFoldDB" id="A0A062UCN1"/>
<name>A0A062UCN1_9PROT</name>
<keyword evidence="2" id="KW-1185">Reference proteome</keyword>
<accession>A0A062UCN1</accession>
<evidence type="ECO:0000313" key="2">
    <source>
        <dbReference type="Proteomes" id="UP000027190"/>
    </source>
</evidence>
<dbReference type="PATRIC" id="fig|1280947.3.peg.3529"/>
<proteinExistence type="predicted"/>
<gene>
    <name evidence="1" type="ORF">HY30_10370</name>
</gene>
<dbReference type="EMBL" id="AWFG01000085">
    <property type="protein sequence ID" value="KCZ53895.1"/>
    <property type="molecule type" value="Genomic_DNA"/>
</dbReference>